<keyword evidence="2" id="KW-1185">Reference proteome</keyword>
<sequence>MSPKRWAVLLLTVALLAGLGFGGYVVYEKVRQRLTPERCTVVVDDQTVTLTREQATNASIIVAASVSNGLPERAAIVALVTAYQESGLRNLDYGDRDSVGLFQQRPSQGWGTVEEIMDPWYSSEKFYEALAKIDGWEDVDINDIAQKVQISAYPDAYGKHTANATAVAKSLLGEPASISCVNFELADPEPDEFAAVLEAIDADFVVDADTVTISGDEDEVWSGVNMAMANGYAAGLSRVEVLGKVWTPEKSGWRDAETDGADAVLTLG</sequence>
<evidence type="ECO:0000313" key="1">
    <source>
        <dbReference type="EMBL" id="QXT63548.1"/>
    </source>
</evidence>
<dbReference type="EMBL" id="CP079216">
    <property type="protein sequence ID" value="QXT63548.1"/>
    <property type="molecule type" value="Genomic_DNA"/>
</dbReference>
<dbReference type="Proteomes" id="UP000824504">
    <property type="component" value="Chromosome"/>
</dbReference>
<reference evidence="1 2" key="1">
    <citation type="submission" date="2021-07" db="EMBL/GenBank/DDBJ databases">
        <title>complete genome sequencing of Tessaracoccus sp.J1M15.</title>
        <authorList>
            <person name="Bae J.-W."/>
            <person name="Kim D.-y."/>
        </authorList>
    </citation>
    <scope>NUCLEOTIDE SEQUENCE [LARGE SCALE GENOMIC DNA]</scope>
    <source>
        <strain evidence="1 2">J1M15</strain>
    </source>
</reference>
<gene>
    <name evidence="1" type="ORF">KDB89_03465</name>
</gene>
<evidence type="ECO:0000313" key="2">
    <source>
        <dbReference type="Proteomes" id="UP000824504"/>
    </source>
</evidence>
<name>A0ABX8SJN7_9ACTN</name>
<accession>A0ABX8SJN7</accession>
<proteinExistence type="predicted"/>
<organism evidence="1 2">
    <name type="scientific">Tessaracoccus palaemonis</name>
    <dbReference type="NCBI Taxonomy" id="2829499"/>
    <lineage>
        <taxon>Bacteria</taxon>
        <taxon>Bacillati</taxon>
        <taxon>Actinomycetota</taxon>
        <taxon>Actinomycetes</taxon>
        <taxon>Propionibacteriales</taxon>
        <taxon>Propionibacteriaceae</taxon>
        <taxon>Tessaracoccus</taxon>
    </lineage>
</organism>
<dbReference type="RefSeq" id="WP_219083477.1">
    <property type="nucleotide sequence ID" value="NZ_CP079216.1"/>
</dbReference>
<protein>
    <recommendedName>
        <fullName evidence="3">Heavy metal transporter</fullName>
    </recommendedName>
</protein>
<evidence type="ECO:0008006" key="3">
    <source>
        <dbReference type="Google" id="ProtNLM"/>
    </source>
</evidence>